<dbReference type="GO" id="GO:0009247">
    <property type="term" value="P:glycolipid biosynthetic process"/>
    <property type="evidence" value="ECO:0007669"/>
    <property type="project" value="UniProtKB-ARBA"/>
</dbReference>
<dbReference type="PIRSF" id="PIRSF026649">
    <property type="entry name" value="MsbB"/>
    <property type="match status" value="1"/>
</dbReference>
<gene>
    <name evidence="7" type="ORF">C8N29_103112</name>
</gene>
<dbReference type="InterPro" id="IPR004960">
    <property type="entry name" value="LipA_acyltrans"/>
</dbReference>
<dbReference type="EMBL" id="QAON01000003">
    <property type="protein sequence ID" value="PTQ90359.1"/>
    <property type="molecule type" value="Genomic_DNA"/>
</dbReference>
<dbReference type="GO" id="GO:0016746">
    <property type="term" value="F:acyltransferase activity"/>
    <property type="evidence" value="ECO:0007669"/>
    <property type="project" value="UniProtKB-KW"/>
</dbReference>
<reference evidence="7 8" key="1">
    <citation type="submission" date="2018-04" db="EMBL/GenBank/DDBJ databases">
        <title>Genomic Encyclopedia of Archaeal and Bacterial Type Strains, Phase II (KMG-II): from individual species to whole genera.</title>
        <authorList>
            <person name="Goeker M."/>
        </authorList>
    </citation>
    <scope>NUCLEOTIDE SEQUENCE [LARGE SCALE GENOMIC DNA]</scope>
    <source>
        <strain evidence="7 8">DSM 5822</strain>
    </source>
</reference>
<proteinExistence type="predicted"/>
<evidence type="ECO:0000313" key="7">
    <source>
        <dbReference type="EMBL" id="PTQ90359.1"/>
    </source>
</evidence>
<sequence length="307" mass="34960">MSVPSSDSNNTPTLNQKQHFLLSVLYFFSRRSLAFLQGLGLMLGTIAAWFPQGPAWVIRRNLKLCFPEQSERWINQVTRQNLIHTAQTGLEFTKTWGMPADYSIAQMKEFENIELFLEAIKSPKGCLVIVPHYGNWEFMNPWVSQQSQPVIMYKPSKNPIMDKFVWEARSRLQASLVPTDEKGVKSILKTLKSGGVSILLPDHVPHDNGGIFAPFFGISVWSGILSSRLIQKTQCAVVMLSCTRLAHSAGFKIVADKVDPEVYSTDLQLSVNALNRSVEQLIRRDPSQYQWTYKRFKKCETLKNVYQ</sequence>
<comment type="caution">
    <text evidence="7">The sequence shown here is derived from an EMBL/GenBank/DDBJ whole genome shotgun (WGS) entry which is preliminary data.</text>
</comment>
<keyword evidence="6" id="KW-0012">Acyltransferase</keyword>
<evidence type="ECO:0000256" key="2">
    <source>
        <dbReference type="ARBA" id="ARBA00022475"/>
    </source>
</evidence>
<keyword evidence="8" id="KW-1185">Reference proteome</keyword>
<evidence type="ECO:0000256" key="1">
    <source>
        <dbReference type="ARBA" id="ARBA00004533"/>
    </source>
</evidence>
<evidence type="ECO:0000313" key="8">
    <source>
        <dbReference type="Proteomes" id="UP000244223"/>
    </source>
</evidence>
<evidence type="ECO:0000256" key="4">
    <source>
        <dbReference type="ARBA" id="ARBA00022679"/>
    </source>
</evidence>
<organism evidence="7 8">
    <name type="scientific">Agitococcus lubricus</name>
    <dbReference type="NCBI Taxonomy" id="1077255"/>
    <lineage>
        <taxon>Bacteria</taxon>
        <taxon>Pseudomonadati</taxon>
        <taxon>Pseudomonadota</taxon>
        <taxon>Gammaproteobacteria</taxon>
        <taxon>Moraxellales</taxon>
        <taxon>Moraxellaceae</taxon>
        <taxon>Agitococcus</taxon>
    </lineage>
</organism>
<evidence type="ECO:0000256" key="3">
    <source>
        <dbReference type="ARBA" id="ARBA00022519"/>
    </source>
</evidence>
<dbReference type="CDD" id="cd07984">
    <property type="entry name" value="LPLAT_LABLAT-like"/>
    <property type="match status" value="1"/>
</dbReference>
<keyword evidence="5" id="KW-0472">Membrane</keyword>
<evidence type="ECO:0000256" key="6">
    <source>
        <dbReference type="ARBA" id="ARBA00023315"/>
    </source>
</evidence>
<evidence type="ECO:0000256" key="5">
    <source>
        <dbReference type="ARBA" id="ARBA00023136"/>
    </source>
</evidence>
<dbReference type="RefSeq" id="WP_107864804.1">
    <property type="nucleotide sequence ID" value="NZ_QAON01000003.1"/>
</dbReference>
<keyword evidence="3" id="KW-0997">Cell inner membrane</keyword>
<dbReference type="Proteomes" id="UP000244223">
    <property type="component" value="Unassembled WGS sequence"/>
</dbReference>
<protein>
    <submittedName>
        <fullName evidence="7">KDO2-lipid IV(A) lauroyltransferase</fullName>
    </submittedName>
</protein>
<keyword evidence="2" id="KW-1003">Cell membrane</keyword>
<dbReference type="OrthoDB" id="9801955at2"/>
<name>A0A2T5J1N8_9GAMM</name>
<dbReference type="AlphaFoldDB" id="A0A2T5J1N8"/>
<dbReference type="GO" id="GO:0005886">
    <property type="term" value="C:plasma membrane"/>
    <property type="evidence" value="ECO:0007669"/>
    <property type="project" value="UniProtKB-SubCell"/>
</dbReference>
<dbReference type="Pfam" id="PF03279">
    <property type="entry name" value="Lip_A_acyltrans"/>
    <property type="match status" value="1"/>
</dbReference>
<comment type="subcellular location">
    <subcellularLocation>
        <location evidence="1">Cell inner membrane</location>
    </subcellularLocation>
</comment>
<accession>A0A2T5J1N8</accession>
<keyword evidence="4 7" id="KW-0808">Transferase</keyword>
<dbReference type="PANTHER" id="PTHR30606">
    <property type="entry name" value="LIPID A BIOSYNTHESIS LAUROYL ACYLTRANSFERASE"/>
    <property type="match status" value="1"/>
</dbReference>
<dbReference type="PANTHER" id="PTHR30606:SF10">
    <property type="entry name" value="PHOSPHATIDYLINOSITOL MANNOSIDE ACYLTRANSFERASE"/>
    <property type="match status" value="1"/>
</dbReference>